<feature type="transmembrane region" description="Helical" evidence="10">
    <location>
        <begin position="118"/>
        <end position="142"/>
    </location>
</feature>
<evidence type="ECO:0008006" key="13">
    <source>
        <dbReference type="Google" id="ProtNLM"/>
    </source>
</evidence>
<feature type="transmembrane region" description="Helical" evidence="10">
    <location>
        <begin position="362"/>
        <end position="387"/>
    </location>
</feature>
<keyword evidence="8 10" id="KW-1133">Transmembrane helix</keyword>
<evidence type="ECO:0000256" key="5">
    <source>
        <dbReference type="ARBA" id="ARBA00022679"/>
    </source>
</evidence>
<dbReference type="PANTHER" id="PTHR12468">
    <property type="entry name" value="GPI MANNOSYLTRANSFERASE 2"/>
    <property type="match status" value="1"/>
</dbReference>
<evidence type="ECO:0000256" key="2">
    <source>
        <dbReference type="ARBA" id="ARBA00004687"/>
    </source>
</evidence>
<organism evidence="11 12">
    <name type="scientific">Alicyclobacillus ferrooxydans</name>
    <dbReference type="NCBI Taxonomy" id="471514"/>
    <lineage>
        <taxon>Bacteria</taxon>
        <taxon>Bacillati</taxon>
        <taxon>Bacillota</taxon>
        <taxon>Bacilli</taxon>
        <taxon>Bacillales</taxon>
        <taxon>Alicyclobacillaceae</taxon>
        <taxon>Alicyclobacillus</taxon>
    </lineage>
</organism>
<comment type="pathway">
    <text evidence="2">Glycolipid biosynthesis; glycosylphosphatidylinositol-anchor biosynthesis.</text>
</comment>
<evidence type="ECO:0000256" key="7">
    <source>
        <dbReference type="ARBA" id="ARBA00022824"/>
    </source>
</evidence>
<dbReference type="GO" id="GO:0016020">
    <property type="term" value="C:membrane"/>
    <property type="evidence" value="ECO:0007669"/>
    <property type="project" value="GOC"/>
</dbReference>
<evidence type="ECO:0000256" key="1">
    <source>
        <dbReference type="ARBA" id="ARBA00004477"/>
    </source>
</evidence>
<dbReference type="UniPathway" id="UPA00196"/>
<dbReference type="GO" id="GO:0031501">
    <property type="term" value="C:mannosyltransferase complex"/>
    <property type="evidence" value="ECO:0007669"/>
    <property type="project" value="TreeGrafter"/>
</dbReference>
<dbReference type="OrthoDB" id="2379640at2"/>
<evidence type="ECO:0000256" key="4">
    <source>
        <dbReference type="ARBA" id="ARBA00022676"/>
    </source>
</evidence>
<dbReference type="GO" id="GO:0004376">
    <property type="term" value="F:GPI mannosyltransferase activity"/>
    <property type="evidence" value="ECO:0007669"/>
    <property type="project" value="InterPro"/>
</dbReference>
<evidence type="ECO:0000313" key="11">
    <source>
        <dbReference type="EMBL" id="KPV40775.1"/>
    </source>
</evidence>
<dbReference type="AlphaFoldDB" id="A0A0P9C6L7"/>
<dbReference type="PANTHER" id="PTHR12468:SF2">
    <property type="entry name" value="GPI MANNOSYLTRANSFERASE 2"/>
    <property type="match status" value="1"/>
</dbReference>
<feature type="transmembrane region" description="Helical" evidence="10">
    <location>
        <begin position="339"/>
        <end position="355"/>
    </location>
</feature>
<keyword evidence="7" id="KW-0256">Endoplasmic reticulum</keyword>
<sequence length="388" mass="44461">MGTRWRTVSQAPILVTLKRVWPVFAVHLAIVLTAVAVWQNYFGTLSPTISPRQFGVFIAGLSHWDATWFLEVARSGYLRKIPDETAFFPLYPALMGLGGRLLSALHHGGLHGVVGNRTYLLAGIAISNVAFFGALSFLYQLGRRFYSERQTMRGLWFLALFPSSYYFSAAYSESLFLLCVVAAFWLGYQRRYFWAGLLMGLGALCWDLGIFGVLSLLWLVWRDFRVDRRVGRLFLRAASVSLIPVACLLIYFAWLDHVYKNPLMFLWAEKHHWHRHFAFIWTSLRLDYHYDPVGFLASVTFLIILLASIRRIPLEQWLFSAILLLIPLFSVAGKYPMSMVRFVLMLFPLFLFVGAKMRRLETYIAVIAGSAIFLVWLTGLFSSAHWVA</sequence>
<dbReference type="PATRIC" id="fig|471514.4.peg.1671"/>
<dbReference type="STRING" id="471514.AN477_20880"/>
<feature type="transmembrane region" description="Helical" evidence="10">
    <location>
        <begin position="233"/>
        <end position="254"/>
    </location>
</feature>
<keyword evidence="3" id="KW-0337">GPI-anchor biosynthesis</keyword>
<evidence type="ECO:0000256" key="10">
    <source>
        <dbReference type="SAM" id="Phobius"/>
    </source>
</evidence>
<dbReference type="EMBL" id="LJCO01000096">
    <property type="protein sequence ID" value="KPV40775.1"/>
    <property type="molecule type" value="Genomic_DNA"/>
</dbReference>
<evidence type="ECO:0000256" key="9">
    <source>
        <dbReference type="ARBA" id="ARBA00023136"/>
    </source>
</evidence>
<feature type="transmembrane region" description="Helical" evidence="10">
    <location>
        <begin position="154"/>
        <end position="186"/>
    </location>
</feature>
<comment type="caution">
    <text evidence="11">The sequence shown here is derived from an EMBL/GenBank/DDBJ whole genome shotgun (WGS) entry which is preliminary data.</text>
</comment>
<feature type="transmembrane region" description="Helical" evidence="10">
    <location>
        <begin position="192"/>
        <end position="221"/>
    </location>
</feature>
<gene>
    <name evidence="11" type="ORF">AN477_20880</name>
</gene>
<keyword evidence="9 10" id="KW-0472">Membrane</keyword>
<keyword evidence="6 10" id="KW-0812">Transmembrane</keyword>
<feature type="transmembrane region" description="Helical" evidence="10">
    <location>
        <begin position="292"/>
        <end position="309"/>
    </location>
</feature>
<dbReference type="GO" id="GO:0000009">
    <property type="term" value="F:alpha-1,6-mannosyltransferase activity"/>
    <property type="evidence" value="ECO:0007669"/>
    <property type="project" value="InterPro"/>
</dbReference>
<keyword evidence="4" id="KW-0328">Glycosyltransferase</keyword>
<feature type="transmembrane region" description="Helical" evidence="10">
    <location>
        <begin position="316"/>
        <end position="333"/>
    </location>
</feature>
<accession>A0A0P9C6L7</accession>
<evidence type="ECO:0000313" key="12">
    <source>
        <dbReference type="Proteomes" id="UP000050482"/>
    </source>
</evidence>
<protein>
    <recommendedName>
        <fullName evidence="13">Glycosyltransferase RgtA/B/C/D-like domain-containing protein</fullName>
    </recommendedName>
</protein>
<dbReference type="RefSeq" id="WP_054971125.1">
    <property type="nucleotide sequence ID" value="NZ_LJCO01000096.1"/>
</dbReference>
<dbReference type="GO" id="GO:0006506">
    <property type="term" value="P:GPI anchor biosynthetic process"/>
    <property type="evidence" value="ECO:0007669"/>
    <property type="project" value="UniProtKB-UniPathway"/>
</dbReference>
<dbReference type="Proteomes" id="UP000050482">
    <property type="component" value="Unassembled WGS sequence"/>
</dbReference>
<feature type="transmembrane region" description="Helical" evidence="10">
    <location>
        <begin position="20"/>
        <end position="42"/>
    </location>
</feature>
<name>A0A0P9C6L7_9BACL</name>
<evidence type="ECO:0000256" key="8">
    <source>
        <dbReference type="ARBA" id="ARBA00022989"/>
    </source>
</evidence>
<evidence type="ECO:0000256" key="6">
    <source>
        <dbReference type="ARBA" id="ARBA00022692"/>
    </source>
</evidence>
<keyword evidence="5" id="KW-0808">Transferase</keyword>
<comment type="subcellular location">
    <subcellularLocation>
        <location evidence="1">Endoplasmic reticulum membrane</location>
        <topology evidence="1">Multi-pass membrane protein</topology>
    </subcellularLocation>
</comment>
<keyword evidence="12" id="KW-1185">Reference proteome</keyword>
<reference evidence="11 12" key="1">
    <citation type="submission" date="2015-09" db="EMBL/GenBank/DDBJ databases">
        <title>Draft genome sequence of Alicyclobacillus ferrooxydans DSM 22381.</title>
        <authorList>
            <person name="Hemp J."/>
        </authorList>
    </citation>
    <scope>NUCLEOTIDE SEQUENCE [LARGE SCALE GENOMIC DNA]</scope>
    <source>
        <strain evidence="11 12">TC-34</strain>
    </source>
</reference>
<proteinExistence type="predicted"/>
<evidence type="ECO:0000256" key="3">
    <source>
        <dbReference type="ARBA" id="ARBA00022502"/>
    </source>
</evidence>
<dbReference type="InterPro" id="IPR007315">
    <property type="entry name" value="PIG-V/Gpi18"/>
</dbReference>